<evidence type="ECO:0000256" key="4">
    <source>
        <dbReference type="ARBA" id="ARBA00022475"/>
    </source>
</evidence>
<evidence type="ECO:0000313" key="14">
    <source>
        <dbReference type="Proteomes" id="UP000646478"/>
    </source>
</evidence>
<keyword evidence="6 12" id="KW-0732">Signal</keyword>
<keyword evidence="7" id="KW-0430">Lectin</keyword>
<evidence type="ECO:0000256" key="2">
    <source>
        <dbReference type="ARBA" id="ARBA00010270"/>
    </source>
</evidence>
<evidence type="ECO:0000256" key="6">
    <source>
        <dbReference type="ARBA" id="ARBA00022729"/>
    </source>
</evidence>
<keyword evidence="9" id="KW-0843">Virulence</keyword>
<reference evidence="13" key="1">
    <citation type="journal article" date="2014" name="Int. J. Syst. Evol. Microbiol.">
        <title>Complete genome sequence of Corynebacterium casei LMG S-19264T (=DSM 44701T), isolated from a smear-ripened cheese.</title>
        <authorList>
            <consortium name="US DOE Joint Genome Institute (JGI-PGF)"/>
            <person name="Walter F."/>
            <person name="Albersmeier A."/>
            <person name="Kalinowski J."/>
            <person name="Ruckert C."/>
        </authorList>
    </citation>
    <scope>NUCLEOTIDE SEQUENCE</scope>
    <source>
        <strain evidence="13">CGMCC 1.15082</strain>
    </source>
</reference>
<reference evidence="13" key="2">
    <citation type="submission" date="2020-09" db="EMBL/GenBank/DDBJ databases">
        <authorList>
            <person name="Sun Q."/>
            <person name="Zhou Y."/>
        </authorList>
    </citation>
    <scope>NUCLEOTIDE SEQUENCE</scope>
    <source>
        <strain evidence="13">CGMCC 1.15082</strain>
    </source>
</reference>
<evidence type="ECO:0000256" key="7">
    <source>
        <dbReference type="ARBA" id="ARBA00022734"/>
    </source>
</evidence>
<dbReference type="InterPro" id="IPR012413">
    <property type="entry name" value="BA14K"/>
</dbReference>
<evidence type="ECO:0000256" key="1">
    <source>
        <dbReference type="ARBA" id="ARBA00004162"/>
    </source>
</evidence>
<evidence type="ECO:0000256" key="8">
    <source>
        <dbReference type="ARBA" id="ARBA00022989"/>
    </source>
</evidence>
<keyword evidence="5" id="KW-0812">Transmembrane</keyword>
<dbReference type="Pfam" id="PF07886">
    <property type="entry name" value="BA14K"/>
    <property type="match status" value="1"/>
</dbReference>
<evidence type="ECO:0000256" key="10">
    <source>
        <dbReference type="ARBA" id="ARBA00023136"/>
    </source>
</evidence>
<evidence type="ECO:0000256" key="3">
    <source>
        <dbReference type="ARBA" id="ARBA00020552"/>
    </source>
</evidence>
<organism evidence="13 14">
    <name type="scientific">Brucella endophytica</name>
    <dbReference type="NCBI Taxonomy" id="1963359"/>
    <lineage>
        <taxon>Bacteria</taxon>
        <taxon>Pseudomonadati</taxon>
        <taxon>Pseudomonadota</taxon>
        <taxon>Alphaproteobacteria</taxon>
        <taxon>Hyphomicrobiales</taxon>
        <taxon>Brucellaceae</taxon>
        <taxon>Brucella/Ochrobactrum group</taxon>
        <taxon>Brucella</taxon>
    </lineage>
</organism>
<comment type="similarity">
    <text evidence="2">Belongs to the BA14k family.</text>
</comment>
<dbReference type="GO" id="GO:0005886">
    <property type="term" value="C:plasma membrane"/>
    <property type="evidence" value="ECO:0007669"/>
    <property type="project" value="UniProtKB-SubCell"/>
</dbReference>
<sequence>MKKFLSAICSGALALAVALTSVVPAGAAPFRAVEIQPASNVVEVQHREWRHSRREWRHGRSERRNWHRRGWNRPAPGWRHGYRPGYRHGWRQGYRAGYYRGYRGYRYYRPGYRRYNDGWWYPLAAFGLGAAIGGAIANQPTRVVPRYTDPHVAWCAAKYRSYRAYDNTFQPYNSPYRRACNSPYR</sequence>
<protein>
    <recommendedName>
        <fullName evidence="3">Lectin-like protein BA14k</fullName>
    </recommendedName>
</protein>
<name>A0A916S6G3_9HYPH</name>
<evidence type="ECO:0000313" key="13">
    <source>
        <dbReference type="EMBL" id="GGA85212.1"/>
    </source>
</evidence>
<dbReference type="AlphaFoldDB" id="A0A916S6G3"/>
<keyword evidence="14" id="KW-1185">Reference proteome</keyword>
<gene>
    <name evidence="13" type="ORF">GCM10011491_10970</name>
</gene>
<dbReference type="RefSeq" id="WP_188822265.1">
    <property type="nucleotide sequence ID" value="NZ_BMHH01000003.1"/>
</dbReference>
<comment type="caution">
    <text evidence="13">The sequence shown here is derived from an EMBL/GenBank/DDBJ whole genome shotgun (WGS) entry which is preliminary data.</text>
</comment>
<comment type="function">
    <text evidence="11">Has immunoglobulin-binding and hemagglutination properties, and can bind to mannose. Essential for virulence. May be involved in LPS biosynthesis or polysaccharide transport.</text>
</comment>
<comment type="subcellular location">
    <subcellularLocation>
        <location evidence="1">Cell membrane</location>
        <topology evidence="1">Single-pass membrane protein</topology>
    </subcellularLocation>
</comment>
<proteinExistence type="inferred from homology"/>
<dbReference type="GO" id="GO:0030246">
    <property type="term" value="F:carbohydrate binding"/>
    <property type="evidence" value="ECO:0007669"/>
    <property type="project" value="UniProtKB-KW"/>
</dbReference>
<evidence type="ECO:0000256" key="5">
    <source>
        <dbReference type="ARBA" id="ARBA00022692"/>
    </source>
</evidence>
<dbReference type="Proteomes" id="UP000646478">
    <property type="component" value="Unassembled WGS sequence"/>
</dbReference>
<evidence type="ECO:0000256" key="12">
    <source>
        <dbReference type="SAM" id="SignalP"/>
    </source>
</evidence>
<evidence type="ECO:0000256" key="9">
    <source>
        <dbReference type="ARBA" id="ARBA00023026"/>
    </source>
</evidence>
<keyword evidence="4" id="KW-1003">Cell membrane</keyword>
<accession>A0A916S6G3</accession>
<keyword evidence="10" id="KW-0472">Membrane</keyword>
<dbReference type="EMBL" id="BMHH01000003">
    <property type="protein sequence ID" value="GGA85212.1"/>
    <property type="molecule type" value="Genomic_DNA"/>
</dbReference>
<evidence type="ECO:0000256" key="11">
    <source>
        <dbReference type="ARBA" id="ARBA00025321"/>
    </source>
</evidence>
<feature type="chain" id="PRO_5038030927" description="Lectin-like protein BA14k" evidence="12">
    <location>
        <begin position="28"/>
        <end position="185"/>
    </location>
</feature>
<keyword evidence="8" id="KW-1133">Transmembrane helix</keyword>
<feature type="signal peptide" evidence="12">
    <location>
        <begin position="1"/>
        <end position="27"/>
    </location>
</feature>